<dbReference type="Gene3D" id="2.70.130.10">
    <property type="entry name" value="Mannose-6-phosphate receptor binding domain"/>
    <property type="match status" value="1"/>
</dbReference>
<evidence type="ECO:0000256" key="6">
    <source>
        <dbReference type="SAM" id="MobiDB-lite"/>
    </source>
</evidence>
<evidence type="ECO:0000256" key="3">
    <source>
        <dbReference type="ARBA" id="ARBA00022729"/>
    </source>
</evidence>
<evidence type="ECO:0000313" key="9">
    <source>
        <dbReference type="Proteomes" id="UP000054279"/>
    </source>
</evidence>
<evidence type="ECO:0000313" key="8">
    <source>
        <dbReference type="EMBL" id="KIJ42144.1"/>
    </source>
</evidence>
<dbReference type="EMBL" id="KN837132">
    <property type="protein sequence ID" value="KIJ42144.1"/>
    <property type="molecule type" value="Genomic_DNA"/>
</dbReference>
<dbReference type="InterPro" id="IPR009011">
    <property type="entry name" value="Man6P_isomerase_rcpt-bd_dom_sf"/>
</dbReference>
<gene>
    <name evidence="8" type="ORF">M422DRAFT_254839</name>
</gene>
<keyword evidence="2 7" id="KW-0812">Transmembrane</keyword>
<feature type="transmembrane region" description="Helical" evidence="7">
    <location>
        <begin position="218"/>
        <end position="239"/>
    </location>
</feature>
<evidence type="ECO:0000256" key="2">
    <source>
        <dbReference type="ARBA" id="ARBA00022692"/>
    </source>
</evidence>
<feature type="compositionally biased region" description="Basic and acidic residues" evidence="6">
    <location>
        <begin position="195"/>
        <end position="205"/>
    </location>
</feature>
<evidence type="ECO:0000256" key="5">
    <source>
        <dbReference type="ARBA" id="ARBA00023136"/>
    </source>
</evidence>
<dbReference type="GO" id="GO:0016020">
    <property type="term" value="C:membrane"/>
    <property type="evidence" value="ECO:0007669"/>
    <property type="project" value="UniProtKB-SubCell"/>
</dbReference>
<protein>
    <submittedName>
        <fullName evidence="8">Uncharacterized protein</fullName>
    </submittedName>
</protein>
<comment type="subcellular location">
    <subcellularLocation>
        <location evidence="1">Membrane</location>
        <topology evidence="1">Single-pass membrane protein</topology>
    </subcellularLocation>
</comment>
<accession>A0A0C9V5F6</accession>
<proteinExistence type="predicted"/>
<keyword evidence="9" id="KW-1185">Reference proteome</keyword>
<organism evidence="8 9">
    <name type="scientific">Sphaerobolus stellatus (strain SS14)</name>
    <dbReference type="NCBI Taxonomy" id="990650"/>
    <lineage>
        <taxon>Eukaryota</taxon>
        <taxon>Fungi</taxon>
        <taxon>Dikarya</taxon>
        <taxon>Basidiomycota</taxon>
        <taxon>Agaricomycotina</taxon>
        <taxon>Agaricomycetes</taxon>
        <taxon>Phallomycetidae</taxon>
        <taxon>Geastrales</taxon>
        <taxon>Sphaerobolaceae</taxon>
        <taxon>Sphaerobolus</taxon>
    </lineage>
</organism>
<dbReference type="AlphaFoldDB" id="A0A0C9V5F6"/>
<evidence type="ECO:0000256" key="4">
    <source>
        <dbReference type="ARBA" id="ARBA00022989"/>
    </source>
</evidence>
<name>A0A0C9V5F6_SPHS4</name>
<keyword evidence="4 7" id="KW-1133">Transmembrane helix</keyword>
<dbReference type="Pfam" id="PF09451">
    <property type="entry name" value="ATG27"/>
    <property type="match status" value="1"/>
</dbReference>
<dbReference type="HOGENOM" id="CLU_811754_0_0_1"/>
<reference evidence="8 9" key="1">
    <citation type="submission" date="2014-06" db="EMBL/GenBank/DDBJ databases">
        <title>Evolutionary Origins and Diversification of the Mycorrhizal Mutualists.</title>
        <authorList>
            <consortium name="DOE Joint Genome Institute"/>
            <consortium name="Mycorrhizal Genomics Consortium"/>
            <person name="Kohler A."/>
            <person name="Kuo A."/>
            <person name="Nagy L.G."/>
            <person name="Floudas D."/>
            <person name="Copeland A."/>
            <person name="Barry K.W."/>
            <person name="Cichocki N."/>
            <person name="Veneault-Fourrey C."/>
            <person name="LaButti K."/>
            <person name="Lindquist E.A."/>
            <person name="Lipzen A."/>
            <person name="Lundell T."/>
            <person name="Morin E."/>
            <person name="Murat C."/>
            <person name="Riley R."/>
            <person name="Ohm R."/>
            <person name="Sun H."/>
            <person name="Tunlid A."/>
            <person name="Henrissat B."/>
            <person name="Grigoriev I.V."/>
            <person name="Hibbett D.S."/>
            <person name="Martin F."/>
        </authorList>
    </citation>
    <scope>NUCLEOTIDE SEQUENCE [LARGE SCALE GENOMIC DNA]</scope>
    <source>
        <strain evidence="8 9">SS14</strain>
    </source>
</reference>
<sequence length="342" mass="38684">MEDAETITRVSYDMNLGGKGLPPNSKLPAEHKVVLVHYYIVGSVSNILQCPAGTWICETTSTKDADKSSEPFKIQHVIPIAGHIRLKKDEDRYTSVNATAAVRKLKSESNTGKRIVTLNGGFHKSRPNNALIRFYCNRTVIEPSQPIPRRFNRETEEISLTNEGPTPHLFEWSTKHACPSILATPSHGAPSPTKTSDKGITHLPDDLDSGSTPSRRRVLWAIGTLCILLSVIYAIYFVYQRRTGYTLFDHKPPHFGNDRFTSGFPQFSRASIIRYLKKPFRRRRMKLGSQYHPLFAEEYEIPDIENEEGNTEDVIVDFQTQSIKILDKKKNSRGHVGYGTVR</sequence>
<dbReference type="InterPro" id="IPR018939">
    <property type="entry name" value="Autophagy-rel_prot_27"/>
</dbReference>
<dbReference type="OrthoDB" id="29460at2759"/>
<keyword evidence="5 7" id="KW-0472">Membrane</keyword>
<keyword evidence="3" id="KW-0732">Signal</keyword>
<dbReference type="Proteomes" id="UP000054279">
    <property type="component" value="Unassembled WGS sequence"/>
</dbReference>
<evidence type="ECO:0000256" key="1">
    <source>
        <dbReference type="ARBA" id="ARBA00004167"/>
    </source>
</evidence>
<evidence type="ECO:0000256" key="7">
    <source>
        <dbReference type="SAM" id="Phobius"/>
    </source>
</evidence>
<feature type="region of interest" description="Disordered" evidence="6">
    <location>
        <begin position="183"/>
        <end position="212"/>
    </location>
</feature>